<comment type="subcellular location">
    <subcellularLocation>
        <location evidence="1">Cell membrane</location>
        <topology evidence="1">Multi-pass membrane protein</topology>
    </subcellularLocation>
</comment>
<dbReference type="Pfam" id="PF00892">
    <property type="entry name" value="EamA"/>
    <property type="match status" value="2"/>
</dbReference>
<feature type="domain" description="EamA" evidence="8">
    <location>
        <begin position="161"/>
        <end position="285"/>
    </location>
</feature>
<feature type="transmembrane region" description="Helical" evidence="7">
    <location>
        <begin position="158"/>
        <end position="175"/>
    </location>
</feature>
<feature type="domain" description="EamA" evidence="8">
    <location>
        <begin position="295"/>
        <end position="446"/>
    </location>
</feature>
<evidence type="ECO:0000256" key="5">
    <source>
        <dbReference type="ARBA" id="ARBA00022989"/>
    </source>
</evidence>
<keyword evidence="5 7" id="KW-1133">Transmembrane helix</keyword>
<evidence type="ECO:0000313" key="10">
    <source>
        <dbReference type="Proteomes" id="UP000811246"/>
    </source>
</evidence>
<evidence type="ECO:0000256" key="2">
    <source>
        <dbReference type="ARBA" id="ARBA00007635"/>
    </source>
</evidence>
<accession>A0A922ABW4</accession>
<feature type="transmembrane region" description="Helical" evidence="7">
    <location>
        <begin position="325"/>
        <end position="350"/>
    </location>
</feature>
<dbReference type="PANTHER" id="PTHR42920:SF10">
    <property type="entry name" value="EAMA DOMAIN-CONTAINING PROTEIN"/>
    <property type="match status" value="1"/>
</dbReference>
<keyword evidence="6 7" id="KW-0472">Membrane</keyword>
<gene>
    <name evidence="9" type="ORF">I3842_15G127400</name>
</gene>
<dbReference type="Proteomes" id="UP000811246">
    <property type="component" value="Chromosome 15"/>
</dbReference>
<feature type="transmembrane region" description="Helical" evidence="7">
    <location>
        <begin position="245"/>
        <end position="265"/>
    </location>
</feature>
<feature type="transmembrane region" description="Helical" evidence="7">
    <location>
        <begin position="219"/>
        <end position="239"/>
    </location>
</feature>
<comment type="similarity">
    <text evidence="2">Belongs to the drug/metabolite transporter (DMT) superfamily. Plant drug/metabolite exporter (P-DME) (TC 2.A.7.4) family.</text>
</comment>
<organism evidence="9 10">
    <name type="scientific">Carya illinoinensis</name>
    <name type="common">Pecan</name>
    <dbReference type="NCBI Taxonomy" id="32201"/>
    <lineage>
        <taxon>Eukaryota</taxon>
        <taxon>Viridiplantae</taxon>
        <taxon>Streptophyta</taxon>
        <taxon>Embryophyta</taxon>
        <taxon>Tracheophyta</taxon>
        <taxon>Spermatophyta</taxon>
        <taxon>Magnoliopsida</taxon>
        <taxon>eudicotyledons</taxon>
        <taxon>Gunneridae</taxon>
        <taxon>Pentapetalae</taxon>
        <taxon>rosids</taxon>
        <taxon>fabids</taxon>
        <taxon>Fagales</taxon>
        <taxon>Juglandaceae</taxon>
        <taxon>Carya</taxon>
    </lineage>
</organism>
<keyword evidence="4 7" id="KW-0812">Transmembrane</keyword>
<dbReference type="EMBL" id="CM031839">
    <property type="protein sequence ID" value="KAG6675876.1"/>
    <property type="molecule type" value="Genomic_DNA"/>
</dbReference>
<dbReference type="InterPro" id="IPR000620">
    <property type="entry name" value="EamA_dom"/>
</dbReference>
<dbReference type="AlphaFoldDB" id="A0A922ABW4"/>
<name>A0A922ABW4_CARIL</name>
<proteinExistence type="inferred from homology"/>
<evidence type="ECO:0000256" key="1">
    <source>
        <dbReference type="ARBA" id="ARBA00004651"/>
    </source>
</evidence>
<evidence type="ECO:0000256" key="7">
    <source>
        <dbReference type="SAM" id="Phobius"/>
    </source>
</evidence>
<feature type="transmembrane region" description="Helical" evidence="7">
    <location>
        <begin position="187"/>
        <end position="207"/>
    </location>
</feature>
<reference evidence="9" key="1">
    <citation type="submission" date="2021-01" db="EMBL/GenBank/DDBJ databases">
        <authorList>
            <person name="Lovell J.T."/>
            <person name="Bentley N."/>
            <person name="Bhattarai G."/>
            <person name="Jenkins J.W."/>
            <person name="Sreedasyam A."/>
            <person name="Alarcon Y."/>
            <person name="Bock C."/>
            <person name="Boston L."/>
            <person name="Carlson J."/>
            <person name="Cervantes K."/>
            <person name="Clermont K."/>
            <person name="Krom N."/>
            <person name="Kubenka K."/>
            <person name="Mamidi S."/>
            <person name="Mattison C."/>
            <person name="Monteros M."/>
            <person name="Pisani C."/>
            <person name="Plott C."/>
            <person name="Rajasekar S."/>
            <person name="Rhein H.S."/>
            <person name="Rohla C."/>
            <person name="Song M."/>
            <person name="Hilaire R.S."/>
            <person name="Shu S."/>
            <person name="Wells L."/>
            <person name="Wang X."/>
            <person name="Webber J."/>
            <person name="Heerema R.J."/>
            <person name="Klein P."/>
            <person name="Conner P."/>
            <person name="Grauke L."/>
            <person name="Grimwood J."/>
            <person name="Schmutz J."/>
            <person name="Randall J.J."/>
        </authorList>
    </citation>
    <scope>NUCLEOTIDE SEQUENCE</scope>
    <source>
        <tissue evidence="9">Leaf</tissue>
    </source>
</reference>
<feature type="transmembrane region" description="Helical" evidence="7">
    <location>
        <begin position="370"/>
        <end position="394"/>
    </location>
</feature>
<protein>
    <recommendedName>
        <fullName evidence="8">EamA domain-containing protein</fullName>
    </recommendedName>
</protein>
<sequence length="498" mass="54815">MACQSLSTTTWKTKTRCQDSASKISCYFHKPSSMFHFFATIPNQHNKLQPFTACLLGPSSSQTPTSSSSCNSTRSASSSCSSCSTSYAATFRHVRSKKSAENERKHDLSFSVVHVDDSSILKQMIKKARAQNPLKVGLKLLARKRPLWRKFWFSSEKIRSIIMLNVITVIFASNIPVVKDVETSIDAATFSAVRFVVSAIPFLPFVFHARDDIKTRNAGMELGLWVSLGYLIEAVGLLTADAGRASFISLFTVIVVPLLDGLLGAIVPARTWFGVLMSSVGIAMLECSGSPPSVGDLLNFLSAIFFGIHMLRTEHISRNTKKENFLALLGYEVCVVALLSTIWVLIGGWFDGVNGYNQSSWTWTELWDWIVAFPWIAALYTGVFSTGLCLWVEIAAMRDVSATETAIIYGLEPLWGAGFAWFLLGERWGTIGWIGAALVLGGSLMVQILGSLQPNEATETEQATRKGDLLLLSEKQKLQNGLSTSPVVVRKDVMDMFK</sequence>
<evidence type="ECO:0000256" key="4">
    <source>
        <dbReference type="ARBA" id="ARBA00022692"/>
    </source>
</evidence>
<feature type="transmembrane region" description="Helical" evidence="7">
    <location>
        <begin position="406"/>
        <end position="424"/>
    </location>
</feature>
<comment type="caution">
    <text evidence="9">The sequence shown here is derived from an EMBL/GenBank/DDBJ whole genome shotgun (WGS) entry which is preliminary data.</text>
</comment>
<evidence type="ECO:0000256" key="6">
    <source>
        <dbReference type="ARBA" id="ARBA00023136"/>
    </source>
</evidence>
<evidence type="ECO:0000256" key="3">
    <source>
        <dbReference type="ARBA" id="ARBA00022475"/>
    </source>
</evidence>
<dbReference type="InterPro" id="IPR051258">
    <property type="entry name" value="Diverse_Substrate_Transporter"/>
</dbReference>
<dbReference type="PANTHER" id="PTHR42920">
    <property type="entry name" value="OS03G0707200 PROTEIN-RELATED"/>
    <property type="match status" value="1"/>
</dbReference>
<feature type="transmembrane region" description="Helical" evidence="7">
    <location>
        <begin position="430"/>
        <end position="449"/>
    </location>
</feature>
<keyword evidence="3" id="KW-1003">Cell membrane</keyword>
<evidence type="ECO:0000313" key="9">
    <source>
        <dbReference type="EMBL" id="KAG6675876.1"/>
    </source>
</evidence>
<dbReference type="GO" id="GO:0005886">
    <property type="term" value="C:plasma membrane"/>
    <property type="evidence" value="ECO:0007669"/>
    <property type="project" value="UniProtKB-SubCell"/>
</dbReference>
<evidence type="ECO:0000259" key="8">
    <source>
        <dbReference type="Pfam" id="PF00892"/>
    </source>
</evidence>